<dbReference type="PIRSF" id="PIRSF001771">
    <property type="entry name" value="Cyclin_A_B_D_E"/>
    <property type="match status" value="1"/>
</dbReference>
<dbReference type="InterPro" id="IPR046965">
    <property type="entry name" value="Cyclin_A/B-like"/>
</dbReference>
<protein>
    <recommendedName>
        <fullName evidence="4">Cyclin N-terminal domain-containing protein</fullName>
    </recommendedName>
</protein>
<dbReference type="InterPro" id="IPR006671">
    <property type="entry name" value="Cyclin_N"/>
</dbReference>
<dbReference type="InterPro" id="IPR039361">
    <property type="entry name" value="Cyclin"/>
</dbReference>
<keyword evidence="2" id="KW-0131">Cell cycle</keyword>
<dbReference type="PANTHER" id="PTHR10177">
    <property type="entry name" value="CYCLINS"/>
    <property type="match status" value="1"/>
</dbReference>
<accession>A0AA38YWQ5</accession>
<feature type="domain" description="Cyclin N-terminal" evidence="4">
    <location>
        <begin position="180"/>
        <end position="251"/>
    </location>
</feature>
<dbReference type="EMBL" id="JARBHA010000017">
    <property type="protein sequence ID" value="KAJ9678108.1"/>
    <property type="molecule type" value="Genomic_DNA"/>
</dbReference>
<keyword evidence="1" id="KW-0132">Cell division</keyword>
<dbReference type="InterPro" id="IPR036915">
    <property type="entry name" value="Cyclin-like_sf"/>
</dbReference>
<organism evidence="5 6">
    <name type="scientific">Vitis rotundifolia</name>
    <name type="common">Muscadine grape</name>
    <dbReference type="NCBI Taxonomy" id="103349"/>
    <lineage>
        <taxon>Eukaryota</taxon>
        <taxon>Viridiplantae</taxon>
        <taxon>Streptophyta</taxon>
        <taxon>Embryophyta</taxon>
        <taxon>Tracheophyta</taxon>
        <taxon>Spermatophyta</taxon>
        <taxon>Magnoliopsida</taxon>
        <taxon>eudicotyledons</taxon>
        <taxon>Gunneridae</taxon>
        <taxon>Pentapetalae</taxon>
        <taxon>rosids</taxon>
        <taxon>Vitales</taxon>
        <taxon>Vitaceae</taxon>
        <taxon>Viteae</taxon>
        <taxon>Vitis</taxon>
    </lineage>
</organism>
<sequence>MASRPIILQHHQPRGEALVGNGKQRKNGAAEGRNRQAPRDIGNIVTIRGVDGKPYAVAKNNKKAVCVNVDGAPIITDGEAIGKAPVAAKAVAQKKVTIKPKPEQVIEIIPDSEEVKQEKPMNTKKAREGSSKKNVQTMTSILTTRSNVACGLTNKSNEQIVDIDAADASNDLAGVEYVEDIYKFYKLIESESQVHDYMDSQAEINEKMRAILVDWLIETLYLTINIVDHFLSIKTVSRRKLQLVGKLAMVVDIVLNPDKPNSINFVNIMTHMICFVLIIVH</sequence>
<evidence type="ECO:0000256" key="3">
    <source>
        <dbReference type="SAM" id="MobiDB-lite"/>
    </source>
</evidence>
<feature type="region of interest" description="Disordered" evidence="3">
    <location>
        <begin position="115"/>
        <end position="135"/>
    </location>
</feature>
<dbReference type="Gene3D" id="1.10.472.10">
    <property type="entry name" value="Cyclin-like"/>
    <property type="match status" value="2"/>
</dbReference>
<feature type="compositionally biased region" description="Basic and acidic residues" evidence="3">
    <location>
        <begin position="115"/>
        <end position="131"/>
    </location>
</feature>
<dbReference type="GO" id="GO:0051301">
    <property type="term" value="P:cell division"/>
    <property type="evidence" value="ECO:0007669"/>
    <property type="project" value="UniProtKB-KW"/>
</dbReference>
<dbReference type="AlphaFoldDB" id="A0AA38YWQ5"/>
<gene>
    <name evidence="5" type="ORF">PVL29_022870</name>
</gene>
<evidence type="ECO:0000313" key="6">
    <source>
        <dbReference type="Proteomes" id="UP001168098"/>
    </source>
</evidence>
<dbReference type="Proteomes" id="UP001168098">
    <property type="component" value="Unassembled WGS sequence"/>
</dbReference>
<keyword evidence="6" id="KW-1185">Reference proteome</keyword>
<dbReference type="GO" id="GO:0044772">
    <property type="term" value="P:mitotic cell cycle phase transition"/>
    <property type="evidence" value="ECO:0007669"/>
    <property type="project" value="InterPro"/>
</dbReference>
<feature type="region of interest" description="Disordered" evidence="3">
    <location>
        <begin position="1"/>
        <end position="37"/>
    </location>
</feature>
<evidence type="ECO:0000256" key="1">
    <source>
        <dbReference type="ARBA" id="ARBA00022618"/>
    </source>
</evidence>
<dbReference type="Pfam" id="PF00134">
    <property type="entry name" value="Cyclin_N"/>
    <property type="match status" value="1"/>
</dbReference>
<dbReference type="GO" id="GO:0016538">
    <property type="term" value="F:cyclin-dependent protein serine/threonine kinase regulator activity"/>
    <property type="evidence" value="ECO:0007669"/>
    <property type="project" value="InterPro"/>
</dbReference>
<evidence type="ECO:0000256" key="2">
    <source>
        <dbReference type="ARBA" id="ARBA00023306"/>
    </source>
</evidence>
<dbReference type="SUPFAM" id="SSF47954">
    <property type="entry name" value="Cyclin-like"/>
    <property type="match status" value="1"/>
</dbReference>
<evidence type="ECO:0000259" key="4">
    <source>
        <dbReference type="Pfam" id="PF00134"/>
    </source>
</evidence>
<reference evidence="5 6" key="1">
    <citation type="journal article" date="2023" name="BMC Biotechnol.">
        <title>Vitis rotundifolia cv Carlos genome sequencing.</title>
        <authorList>
            <person name="Huff M."/>
            <person name="Hulse-Kemp A."/>
            <person name="Scheffler B."/>
            <person name="Youngblood R."/>
            <person name="Simpson S."/>
            <person name="Babiker E."/>
            <person name="Staton M."/>
        </authorList>
    </citation>
    <scope>NUCLEOTIDE SEQUENCE [LARGE SCALE GENOMIC DNA]</scope>
    <source>
        <tissue evidence="5">Leaf</tissue>
    </source>
</reference>
<comment type="caution">
    <text evidence="5">The sequence shown here is derived from an EMBL/GenBank/DDBJ whole genome shotgun (WGS) entry which is preliminary data.</text>
</comment>
<proteinExistence type="predicted"/>
<evidence type="ECO:0000313" key="5">
    <source>
        <dbReference type="EMBL" id="KAJ9678108.1"/>
    </source>
</evidence>
<name>A0AA38YWQ5_VITRO</name>